<evidence type="ECO:0000259" key="4">
    <source>
        <dbReference type="PROSITE" id="PS51464"/>
    </source>
</evidence>
<comment type="catalytic activity">
    <reaction evidence="1">
        <text>D-fructose 6-phosphate + L-glutamine = D-glucosamine 6-phosphate + L-glutamate</text>
        <dbReference type="Rhea" id="RHEA:13237"/>
        <dbReference type="ChEBI" id="CHEBI:29985"/>
        <dbReference type="ChEBI" id="CHEBI:58359"/>
        <dbReference type="ChEBI" id="CHEBI:58725"/>
        <dbReference type="ChEBI" id="CHEBI:61527"/>
        <dbReference type="EC" id="2.6.1.16"/>
    </reaction>
</comment>
<dbReference type="EMBL" id="FOIM01000047">
    <property type="protein sequence ID" value="SEU18572.1"/>
    <property type="molecule type" value="Genomic_DNA"/>
</dbReference>
<dbReference type="RefSeq" id="WP_092371210.1">
    <property type="nucleotide sequence ID" value="NZ_DAINWJ010000555.1"/>
</dbReference>
<dbReference type="GO" id="GO:0097367">
    <property type="term" value="F:carbohydrate derivative binding"/>
    <property type="evidence" value="ECO:0007669"/>
    <property type="project" value="InterPro"/>
</dbReference>
<dbReference type="SUPFAM" id="SSF53697">
    <property type="entry name" value="SIS domain"/>
    <property type="match status" value="1"/>
</dbReference>
<name>A0A1I0K501_9FIRM</name>
<dbReference type="GO" id="GO:0006002">
    <property type="term" value="P:fructose 6-phosphate metabolic process"/>
    <property type="evidence" value="ECO:0007669"/>
    <property type="project" value="TreeGrafter"/>
</dbReference>
<dbReference type="InterPro" id="IPR046348">
    <property type="entry name" value="SIS_dom_sf"/>
</dbReference>
<accession>A0A1I0K501</accession>
<feature type="domain" description="SIS" evidence="4">
    <location>
        <begin position="33"/>
        <end position="187"/>
    </location>
</feature>
<dbReference type="GO" id="GO:0004360">
    <property type="term" value="F:glutamine-fructose-6-phosphate transaminase (isomerizing) activity"/>
    <property type="evidence" value="ECO:0007669"/>
    <property type="project" value="UniProtKB-EC"/>
</dbReference>
<dbReference type="Pfam" id="PF01380">
    <property type="entry name" value="SIS"/>
    <property type="match status" value="2"/>
</dbReference>
<proteinExistence type="predicted"/>
<dbReference type="GO" id="GO:0006047">
    <property type="term" value="P:UDP-N-acetylglucosamine metabolic process"/>
    <property type="evidence" value="ECO:0007669"/>
    <property type="project" value="TreeGrafter"/>
</dbReference>
<sequence>MEMKEIAALNERLREHILSLAKAESWKRNDELIAESIASFEGEPYLGGIQNVYIVGHGTSFATASNAESLIAHIAKVYARALHAYQLREYPEEFILNPDKTLVIGVTCGGNTVSVKLALKAAREMGAHTMLISNDGNASCAEFADLRVKTDCNVEQAADVQAYSVSHLFLLEAAYEVAVLLAKKNGAADEKQAAVWKEKFEDVRAKMACLPELFDEMEKISTWYKGTGTENMVVLGTGPNMGTMVEGALKICEMAWKFGAGEELEDFAHGRFREMDGKIPLFIITPDGKTREKVLDLLAGCNISGTPTVLFTGGTTPAVEKLATHIVRMPEVEDEYLTPFLYVFPLWFFGYHVRKMENGLVGEKRFGLFAKDIDFKAHFNEAGEWIG</sequence>
<dbReference type="Proteomes" id="UP000198508">
    <property type="component" value="Unassembled WGS sequence"/>
</dbReference>
<keyword evidence="6" id="KW-1185">Reference proteome</keyword>
<dbReference type="STRING" id="460384.SAMN05216313_14710"/>
<evidence type="ECO:0000256" key="1">
    <source>
        <dbReference type="ARBA" id="ARBA00001031"/>
    </source>
</evidence>
<evidence type="ECO:0000313" key="5">
    <source>
        <dbReference type="EMBL" id="SEU18572.1"/>
    </source>
</evidence>
<reference evidence="6" key="1">
    <citation type="submission" date="2016-10" db="EMBL/GenBank/DDBJ databases">
        <authorList>
            <person name="Varghese N."/>
            <person name="Submissions S."/>
        </authorList>
    </citation>
    <scope>NUCLEOTIDE SEQUENCE [LARGE SCALE GENOMIC DNA]</scope>
    <source>
        <strain evidence="6">NLAE-zl-G277</strain>
    </source>
</reference>
<evidence type="ECO:0000256" key="2">
    <source>
        <dbReference type="ARBA" id="ARBA00012916"/>
    </source>
</evidence>
<protein>
    <recommendedName>
        <fullName evidence="3">Glutamine--fructose-6-phosphate aminotransferase [isomerizing]</fullName>
        <ecNumber evidence="2">2.6.1.16</ecNumber>
    </recommendedName>
</protein>
<dbReference type="PROSITE" id="PS51464">
    <property type="entry name" value="SIS"/>
    <property type="match status" value="1"/>
</dbReference>
<dbReference type="GeneID" id="93280275"/>
<organism evidence="5 6">
    <name type="scientific">Enterocloster lavalensis</name>
    <dbReference type="NCBI Taxonomy" id="460384"/>
    <lineage>
        <taxon>Bacteria</taxon>
        <taxon>Bacillati</taxon>
        <taxon>Bacillota</taxon>
        <taxon>Clostridia</taxon>
        <taxon>Lachnospirales</taxon>
        <taxon>Lachnospiraceae</taxon>
        <taxon>Enterocloster</taxon>
    </lineage>
</organism>
<gene>
    <name evidence="5" type="ORF">SAMN05216313_14710</name>
</gene>
<dbReference type="InterPro" id="IPR035490">
    <property type="entry name" value="GlmS/FrlB_SIS"/>
</dbReference>
<dbReference type="PANTHER" id="PTHR10937:SF0">
    <property type="entry name" value="GLUTAMINE--FRUCTOSE-6-PHOSPHATE TRANSAMINASE (ISOMERIZING)"/>
    <property type="match status" value="1"/>
</dbReference>
<dbReference type="PANTHER" id="PTHR10937">
    <property type="entry name" value="GLUCOSAMINE--FRUCTOSE-6-PHOSPHATE AMINOTRANSFERASE, ISOMERIZING"/>
    <property type="match status" value="1"/>
</dbReference>
<dbReference type="CDD" id="cd05009">
    <property type="entry name" value="SIS_GlmS_GlmD_2"/>
    <property type="match status" value="1"/>
</dbReference>
<dbReference type="InterPro" id="IPR001347">
    <property type="entry name" value="SIS_dom"/>
</dbReference>
<dbReference type="GO" id="GO:0006487">
    <property type="term" value="P:protein N-linked glycosylation"/>
    <property type="evidence" value="ECO:0007669"/>
    <property type="project" value="TreeGrafter"/>
</dbReference>
<dbReference type="AlphaFoldDB" id="A0A1I0K501"/>
<evidence type="ECO:0000313" key="6">
    <source>
        <dbReference type="Proteomes" id="UP000198508"/>
    </source>
</evidence>
<evidence type="ECO:0000256" key="3">
    <source>
        <dbReference type="ARBA" id="ARBA00016090"/>
    </source>
</evidence>
<dbReference type="EC" id="2.6.1.16" evidence="2"/>
<dbReference type="Gene3D" id="3.40.50.10490">
    <property type="entry name" value="Glucose-6-phosphate isomerase like protein, domain 1"/>
    <property type="match status" value="2"/>
</dbReference>